<dbReference type="Proteomes" id="UP001065174">
    <property type="component" value="Chromosome"/>
</dbReference>
<proteinExistence type="predicted"/>
<sequence length="208" mass="23972">MGFIDKFWIPQTQKKWTDLENCLGHEINMTSFFKVTSFNFTSNGSAVVSGWEDMSFPRAIRGCEDYGHCQIPKSELWSYMNEVGRKLYSVRLNEKDPSVVLDTELRLYSELPRRFVIIAAIDGKYPCKMVLDIEGNSVVNGLYYYDSKKEYIQLHGKLSNNSGLISELHNGNTTGFLKIDLNTKDKVIKWYSPDRTKNLNVEVIDVIF</sequence>
<evidence type="ECO:0000313" key="2">
    <source>
        <dbReference type="Proteomes" id="UP001065174"/>
    </source>
</evidence>
<organism evidence="1 2">
    <name type="scientific">Reichenbachiella agarivorans</name>
    <dbReference type="NCBI Taxonomy" id="2979464"/>
    <lineage>
        <taxon>Bacteria</taxon>
        <taxon>Pseudomonadati</taxon>
        <taxon>Bacteroidota</taxon>
        <taxon>Cytophagia</taxon>
        <taxon>Cytophagales</taxon>
        <taxon>Reichenbachiellaceae</taxon>
        <taxon>Reichenbachiella</taxon>
    </lineage>
</organism>
<name>A0ABY6CPB5_9BACT</name>
<dbReference type="EMBL" id="CP106679">
    <property type="protein sequence ID" value="UXP32358.1"/>
    <property type="molecule type" value="Genomic_DNA"/>
</dbReference>
<gene>
    <name evidence="1" type="ORF">N6H18_00010</name>
</gene>
<evidence type="ECO:0000313" key="1">
    <source>
        <dbReference type="EMBL" id="UXP32358.1"/>
    </source>
</evidence>
<protein>
    <submittedName>
        <fullName evidence="1">Uncharacterized protein</fullName>
    </submittedName>
</protein>
<reference evidence="1" key="1">
    <citation type="submission" date="2022-09" db="EMBL/GenBank/DDBJ databases">
        <title>Comparative genomics and taxonomic characterization of three novel marine species of genus Reichenbachiella exhibiting antioxidant and polysaccharide degradation activities.</title>
        <authorList>
            <person name="Muhammad N."/>
            <person name="Lee Y.-J."/>
            <person name="Ko J."/>
            <person name="Kim S.-G."/>
        </authorList>
    </citation>
    <scope>NUCLEOTIDE SEQUENCE</scope>
    <source>
        <strain evidence="1">BKB1-1</strain>
    </source>
</reference>
<accession>A0ABY6CPB5</accession>
<keyword evidence="2" id="KW-1185">Reference proteome</keyword>
<dbReference type="RefSeq" id="WP_262309793.1">
    <property type="nucleotide sequence ID" value="NZ_CP106679.1"/>
</dbReference>